<dbReference type="AlphaFoldDB" id="A0ABD3FG17"/>
<evidence type="ECO:0000313" key="3">
    <source>
        <dbReference type="Proteomes" id="UP001632037"/>
    </source>
</evidence>
<evidence type="ECO:0000313" key="2">
    <source>
        <dbReference type="EMBL" id="KAL3665206.1"/>
    </source>
</evidence>
<organism evidence="2 3">
    <name type="scientific">Phytophthora oleae</name>
    <dbReference type="NCBI Taxonomy" id="2107226"/>
    <lineage>
        <taxon>Eukaryota</taxon>
        <taxon>Sar</taxon>
        <taxon>Stramenopiles</taxon>
        <taxon>Oomycota</taxon>
        <taxon>Peronosporomycetes</taxon>
        <taxon>Peronosporales</taxon>
        <taxon>Peronosporaceae</taxon>
        <taxon>Phytophthora</taxon>
    </lineage>
</organism>
<sequence>MKRDKLEKDITRARKDLVQAEADQEVARLRKDHVEEPLKLQAPNRKDIARWVASCWGDLTPATITSGFRRVGILNDTRCCEDEMDSDKIENSIVEELEGCRLAGETVDSDDDISDSELTSDSEDDENQIM</sequence>
<comment type="caution">
    <text evidence="2">The sequence shown here is derived from an EMBL/GenBank/DDBJ whole genome shotgun (WGS) entry which is preliminary data.</text>
</comment>
<accession>A0ABD3FG17</accession>
<gene>
    <name evidence="2" type="primary">SMIM13_2</name>
    <name evidence="2" type="ORF">V7S43_009834</name>
</gene>
<feature type="region of interest" description="Disordered" evidence="1">
    <location>
        <begin position="104"/>
        <end position="130"/>
    </location>
</feature>
<evidence type="ECO:0000256" key="1">
    <source>
        <dbReference type="SAM" id="MobiDB-lite"/>
    </source>
</evidence>
<name>A0ABD3FG17_9STRA</name>
<protein>
    <submittedName>
        <fullName evidence="2">DNA binding</fullName>
    </submittedName>
</protein>
<keyword evidence="3" id="KW-1185">Reference proteome</keyword>
<dbReference type="Proteomes" id="UP001632037">
    <property type="component" value="Unassembled WGS sequence"/>
</dbReference>
<feature type="compositionally biased region" description="Acidic residues" evidence="1">
    <location>
        <begin position="107"/>
        <end position="130"/>
    </location>
</feature>
<dbReference type="EMBL" id="JBIMZQ010000021">
    <property type="protein sequence ID" value="KAL3665206.1"/>
    <property type="molecule type" value="Genomic_DNA"/>
</dbReference>
<proteinExistence type="predicted"/>
<reference evidence="2 3" key="1">
    <citation type="submission" date="2024-09" db="EMBL/GenBank/DDBJ databases">
        <title>Genome sequencing and assembly of Phytophthora oleae, isolate VK10A, causative agent of rot of olive drupes.</title>
        <authorList>
            <person name="Conti Taguali S."/>
            <person name="Riolo M."/>
            <person name="La Spada F."/>
            <person name="Cacciola S.O."/>
            <person name="Dionisio G."/>
        </authorList>
    </citation>
    <scope>NUCLEOTIDE SEQUENCE [LARGE SCALE GENOMIC DNA]</scope>
    <source>
        <strain evidence="2 3">VK10A</strain>
    </source>
</reference>